<evidence type="ECO:0000256" key="6">
    <source>
        <dbReference type="ARBA" id="ARBA00023136"/>
    </source>
</evidence>
<comment type="subcellular location">
    <subcellularLocation>
        <location evidence="1">Cell membrane</location>
        <topology evidence="1">Multi-pass membrane protein</topology>
    </subcellularLocation>
</comment>
<feature type="transmembrane region" description="Helical" evidence="7">
    <location>
        <begin position="327"/>
        <end position="349"/>
    </location>
</feature>
<name>A0AAU9EJF0_9FIRM</name>
<gene>
    <name evidence="8" type="ORF">HLPR_20490</name>
</gene>
<dbReference type="AlphaFoldDB" id="A0AAU9EJF0"/>
<evidence type="ECO:0000256" key="1">
    <source>
        <dbReference type="ARBA" id="ARBA00004651"/>
    </source>
</evidence>
<evidence type="ECO:0000256" key="2">
    <source>
        <dbReference type="ARBA" id="ARBA00022448"/>
    </source>
</evidence>
<feature type="transmembrane region" description="Helical" evidence="7">
    <location>
        <begin position="265"/>
        <end position="285"/>
    </location>
</feature>
<sequence>MEELQTEKIIHHKSFVLLILGSIVSNIGSAIHIGAIGWYIMTLADATATGRLLSYYGISTLIPVIIFGTFGGVIVDRFNRKWIIVWTDIIRGGLIILMGLLIKFGFFPFVSIIAISSICAILNSLFNSAIDASIPNIVDDYNLQKANSINELSGQLTFMIGLFISGFLYSYLGIAGIVFLNGISFILSGISEMFIKMRKCEVQQKAETSMYADFKDGIMYIMNKTSILTLLSFIVFFNFLFNPALQIVLPKVIKFNLGLEAQSYGLLRGIMLSGGVFGMVVLSIIPQPKKIFRSLFLSILIFSVLFSMLSIPLLPLLKNVLSDNMKFAIICFIGFLLMACGSFCNIPFMTMMQKIIPDDMRGRFFSTMNSLSQAVVPFGMLIIGFVADFSESYIIFLVCGLLSLCLCILLLRFKDIKEI</sequence>
<feature type="transmembrane region" description="Helical" evidence="7">
    <location>
        <begin position="227"/>
        <end position="245"/>
    </location>
</feature>
<feature type="transmembrane region" description="Helical" evidence="7">
    <location>
        <begin position="177"/>
        <end position="195"/>
    </location>
</feature>
<keyword evidence="9" id="KW-1185">Reference proteome</keyword>
<organism evidence="8 9">
    <name type="scientific">Helicovermis profundi</name>
    <dbReference type="NCBI Taxonomy" id="3065157"/>
    <lineage>
        <taxon>Bacteria</taxon>
        <taxon>Bacillati</taxon>
        <taxon>Bacillota</taxon>
        <taxon>Clostridia</taxon>
        <taxon>Helicovermis</taxon>
    </lineage>
</organism>
<proteinExistence type="predicted"/>
<feature type="transmembrane region" description="Helical" evidence="7">
    <location>
        <begin position="393"/>
        <end position="413"/>
    </location>
</feature>
<evidence type="ECO:0000256" key="7">
    <source>
        <dbReference type="SAM" id="Phobius"/>
    </source>
</evidence>
<feature type="transmembrane region" description="Helical" evidence="7">
    <location>
        <begin position="370"/>
        <end position="387"/>
    </location>
</feature>
<dbReference type="Proteomes" id="UP001321786">
    <property type="component" value="Chromosome"/>
</dbReference>
<dbReference type="EMBL" id="AP028654">
    <property type="protein sequence ID" value="BEP29718.1"/>
    <property type="molecule type" value="Genomic_DNA"/>
</dbReference>
<feature type="transmembrane region" description="Helical" evidence="7">
    <location>
        <begin position="292"/>
        <end position="315"/>
    </location>
</feature>
<dbReference type="PANTHER" id="PTHR43266">
    <property type="entry name" value="MACROLIDE-EFFLUX PROTEIN"/>
    <property type="match status" value="1"/>
</dbReference>
<dbReference type="GO" id="GO:0005886">
    <property type="term" value="C:plasma membrane"/>
    <property type="evidence" value="ECO:0007669"/>
    <property type="project" value="UniProtKB-SubCell"/>
</dbReference>
<keyword evidence="5 7" id="KW-1133">Transmembrane helix</keyword>
<accession>A0AAU9EJF0</accession>
<dbReference type="PANTHER" id="PTHR43266:SF9">
    <property type="entry name" value="PERMEASE, MAJOR FACILITATOR SUPERFAMILY-RELATED"/>
    <property type="match status" value="1"/>
</dbReference>
<dbReference type="RefSeq" id="WP_338535338.1">
    <property type="nucleotide sequence ID" value="NZ_AP028654.1"/>
</dbReference>
<dbReference type="InterPro" id="IPR036259">
    <property type="entry name" value="MFS_trans_sf"/>
</dbReference>
<dbReference type="Pfam" id="PF07690">
    <property type="entry name" value="MFS_1"/>
    <property type="match status" value="1"/>
</dbReference>
<evidence type="ECO:0000256" key="4">
    <source>
        <dbReference type="ARBA" id="ARBA00022692"/>
    </source>
</evidence>
<dbReference type="SUPFAM" id="SSF103473">
    <property type="entry name" value="MFS general substrate transporter"/>
    <property type="match status" value="1"/>
</dbReference>
<keyword evidence="6 7" id="KW-0472">Membrane</keyword>
<evidence type="ECO:0000313" key="9">
    <source>
        <dbReference type="Proteomes" id="UP001321786"/>
    </source>
</evidence>
<protein>
    <submittedName>
        <fullName evidence="8">MFS transporter</fullName>
    </submittedName>
</protein>
<dbReference type="InterPro" id="IPR011701">
    <property type="entry name" value="MFS"/>
</dbReference>
<dbReference type="PRINTS" id="PR01988">
    <property type="entry name" value="EXPORTERBACE"/>
</dbReference>
<evidence type="ECO:0000313" key="8">
    <source>
        <dbReference type="EMBL" id="BEP29718.1"/>
    </source>
</evidence>
<keyword evidence="3" id="KW-1003">Cell membrane</keyword>
<reference evidence="8 9" key="1">
    <citation type="submission" date="2023-08" db="EMBL/GenBank/DDBJ databases">
        <title>Helicovermis profunda gen. nov., sp. nov., a novel mesophilic, fermentative bacterium within the Bacillota from a deep-sea hydrothermal vent chimney.</title>
        <authorList>
            <person name="Miyazaki U."/>
            <person name="Mizutani D."/>
            <person name="Hashimoto Y."/>
            <person name="Tame A."/>
            <person name="Sawayama S."/>
            <person name="Miyazaki J."/>
            <person name="Takai K."/>
            <person name="Nakagawa S."/>
        </authorList>
    </citation>
    <scope>NUCLEOTIDE SEQUENCE [LARGE SCALE GENOMIC DNA]</scope>
    <source>
        <strain evidence="8 9">S502</strain>
    </source>
</reference>
<keyword evidence="2" id="KW-0813">Transport</keyword>
<dbReference type="Gene3D" id="1.20.1250.20">
    <property type="entry name" value="MFS general substrate transporter like domains"/>
    <property type="match status" value="1"/>
</dbReference>
<evidence type="ECO:0000256" key="5">
    <source>
        <dbReference type="ARBA" id="ARBA00022989"/>
    </source>
</evidence>
<dbReference type="CDD" id="cd06173">
    <property type="entry name" value="MFS_MefA_like"/>
    <property type="match status" value="1"/>
</dbReference>
<dbReference type="KEGG" id="hprf:HLPR_20490"/>
<feature type="transmembrane region" description="Helical" evidence="7">
    <location>
        <begin position="106"/>
        <end position="126"/>
    </location>
</feature>
<dbReference type="GO" id="GO:0022857">
    <property type="term" value="F:transmembrane transporter activity"/>
    <property type="evidence" value="ECO:0007669"/>
    <property type="project" value="InterPro"/>
</dbReference>
<evidence type="ECO:0000256" key="3">
    <source>
        <dbReference type="ARBA" id="ARBA00022475"/>
    </source>
</evidence>
<dbReference type="InterPro" id="IPR022324">
    <property type="entry name" value="Bacilysin_exporter_BacE_put"/>
</dbReference>
<feature type="transmembrane region" description="Helical" evidence="7">
    <location>
        <begin position="15"/>
        <end position="41"/>
    </location>
</feature>
<feature type="transmembrane region" description="Helical" evidence="7">
    <location>
        <begin position="53"/>
        <end position="75"/>
    </location>
</feature>
<keyword evidence="4 7" id="KW-0812">Transmembrane</keyword>